<name>A0A4V2QBD9_HYDET</name>
<dbReference type="Gene3D" id="3.40.109.10">
    <property type="entry name" value="NADH Oxidase"/>
    <property type="match status" value="1"/>
</dbReference>
<dbReference type="GO" id="GO:0034599">
    <property type="term" value="P:cellular response to oxidative stress"/>
    <property type="evidence" value="ECO:0007669"/>
    <property type="project" value="InterPro"/>
</dbReference>
<dbReference type="GO" id="GO:0016491">
    <property type="term" value="F:oxidoreductase activity"/>
    <property type="evidence" value="ECO:0007669"/>
    <property type="project" value="UniProtKB-KW"/>
</dbReference>
<dbReference type="RefSeq" id="WP_132017499.1">
    <property type="nucleotide sequence ID" value="NZ_SLUN01000052.1"/>
</dbReference>
<dbReference type="InterPro" id="IPR000415">
    <property type="entry name" value="Nitroreductase-like"/>
</dbReference>
<dbReference type="Proteomes" id="UP000295008">
    <property type="component" value="Unassembled WGS sequence"/>
</dbReference>
<comment type="subcellular location">
    <subcellularLocation>
        <location evidence="1">Cytoplasm</location>
    </subcellularLocation>
</comment>
<proteinExistence type="predicted"/>
<evidence type="ECO:0000259" key="4">
    <source>
        <dbReference type="Pfam" id="PF00881"/>
    </source>
</evidence>
<dbReference type="CDD" id="cd02140">
    <property type="entry name" value="Frm2-like"/>
    <property type="match status" value="1"/>
</dbReference>
<dbReference type="OrthoDB" id="9810617at2"/>
<evidence type="ECO:0000313" key="5">
    <source>
        <dbReference type="EMBL" id="TCL56032.1"/>
    </source>
</evidence>
<protein>
    <recommendedName>
        <fullName evidence="4">Nitroreductase domain-containing protein</fullName>
    </recommendedName>
</protein>
<dbReference type="EMBL" id="SLUN01000052">
    <property type="protein sequence ID" value="TCL56032.1"/>
    <property type="molecule type" value="Genomic_DNA"/>
</dbReference>
<dbReference type="InterPro" id="IPR029479">
    <property type="entry name" value="Nitroreductase"/>
</dbReference>
<evidence type="ECO:0000256" key="2">
    <source>
        <dbReference type="ARBA" id="ARBA00022490"/>
    </source>
</evidence>
<dbReference type="GO" id="GO:0005737">
    <property type="term" value="C:cytoplasm"/>
    <property type="evidence" value="ECO:0007669"/>
    <property type="project" value="UniProtKB-SubCell"/>
</dbReference>
<evidence type="ECO:0000256" key="3">
    <source>
        <dbReference type="ARBA" id="ARBA00023002"/>
    </source>
</evidence>
<dbReference type="AlphaFoldDB" id="A0A4V2QBD9"/>
<comment type="caution">
    <text evidence="5">The sequence shown here is derived from an EMBL/GenBank/DDBJ whole genome shotgun (WGS) entry which is preliminary data.</text>
</comment>
<keyword evidence="6" id="KW-1185">Reference proteome</keyword>
<reference evidence="5 6" key="1">
    <citation type="submission" date="2019-03" db="EMBL/GenBank/DDBJ databases">
        <title>Genomic Encyclopedia of Type Strains, Phase IV (KMG-IV): sequencing the most valuable type-strain genomes for metagenomic binning, comparative biology and taxonomic classification.</title>
        <authorList>
            <person name="Goeker M."/>
        </authorList>
    </citation>
    <scope>NUCLEOTIDE SEQUENCE [LARGE SCALE GENOMIC DNA]</scope>
    <source>
        <strain evidence="5 6">LX-B</strain>
    </source>
</reference>
<evidence type="ECO:0000313" key="6">
    <source>
        <dbReference type="Proteomes" id="UP000295008"/>
    </source>
</evidence>
<accession>A0A4V2QBD9</accession>
<keyword evidence="3" id="KW-0560">Oxidoreductase</keyword>
<keyword evidence="2" id="KW-0963">Cytoplasm</keyword>
<organism evidence="5 6">
    <name type="scientific">Hydrogenispora ethanolica</name>
    <dbReference type="NCBI Taxonomy" id="1082276"/>
    <lineage>
        <taxon>Bacteria</taxon>
        <taxon>Bacillati</taxon>
        <taxon>Bacillota</taxon>
        <taxon>Hydrogenispora</taxon>
    </lineage>
</organism>
<dbReference type="PANTHER" id="PTHR43035">
    <property type="entry name" value="FATTY ACID REPRESSION MUTANT PROTEIN 2-RELATED"/>
    <property type="match status" value="1"/>
</dbReference>
<evidence type="ECO:0000256" key="1">
    <source>
        <dbReference type="ARBA" id="ARBA00004496"/>
    </source>
</evidence>
<dbReference type="InterPro" id="IPR033877">
    <property type="entry name" value="Frm2/Hbn1"/>
</dbReference>
<sequence length="199" mass="22650">MASDFYAAIQNRRSIYGIGKDPAVADEKILERIRQAVKYTPTSFNSQTGRAVLLLNEHHHKLWDLTEGALRKVVPPEDFAPTAEKIASFRNGYGTILFFEDQTIVANLQNQFPLYQDNFPVWSQQSSGILQYIVWTALELEGLGASLQHYNPLIDDQVKKEWRIPEAWKLIAQMPFGKPTAPAGEKGFMPLEERVLVFK</sequence>
<feature type="domain" description="Nitroreductase" evidence="4">
    <location>
        <begin position="9"/>
        <end position="178"/>
    </location>
</feature>
<gene>
    <name evidence="5" type="ORF">EDC14_105213</name>
</gene>
<dbReference type="FunFam" id="3.40.109.10:FF:000001">
    <property type="entry name" value="Nitroreductase family"/>
    <property type="match status" value="1"/>
</dbReference>
<dbReference type="Pfam" id="PF00881">
    <property type="entry name" value="Nitroreductase"/>
    <property type="match status" value="1"/>
</dbReference>
<dbReference type="PANTHER" id="PTHR43035:SF1">
    <property type="entry name" value="FATTY ACID REPRESSION MUTANT PROTEIN 2-RELATED"/>
    <property type="match status" value="1"/>
</dbReference>
<dbReference type="SUPFAM" id="SSF55469">
    <property type="entry name" value="FMN-dependent nitroreductase-like"/>
    <property type="match status" value="1"/>
</dbReference>